<feature type="transmembrane region" description="Helical" evidence="6">
    <location>
        <begin position="471"/>
        <end position="491"/>
    </location>
</feature>
<keyword evidence="2" id="KW-1003">Cell membrane</keyword>
<dbReference type="PANTHER" id="PTHR30619">
    <property type="entry name" value="DNA INTERNALIZATION/COMPETENCE PROTEIN COMEC/REC2"/>
    <property type="match status" value="1"/>
</dbReference>
<dbReference type="NCBIfam" id="TIGR00360">
    <property type="entry name" value="ComEC_N-term"/>
    <property type="match status" value="1"/>
</dbReference>
<dbReference type="Gene3D" id="3.60.15.10">
    <property type="entry name" value="Ribonuclease Z/Hydroxyacylglutathione hydrolase-like"/>
    <property type="match status" value="1"/>
</dbReference>
<keyword evidence="8" id="KW-0378">Hydrolase</keyword>
<dbReference type="EMBL" id="JMPJ01000033">
    <property type="protein sequence ID" value="KFC83852.1"/>
    <property type="molecule type" value="Genomic_DNA"/>
</dbReference>
<dbReference type="OrthoDB" id="9761531at2"/>
<dbReference type="InterPro" id="IPR052159">
    <property type="entry name" value="Competence_DNA_uptake"/>
</dbReference>
<dbReference type="CDD" id="cd07731">
    <property type="entry name" value="ComA-like_MBL-fold"/>
    <property type="match status" value="1"/>
</dbReference>
<feature type="transmembrane region" description="Helical" evidence="6">
    <location>
        <begin position="222"/>
        <end position="244"/>
    </location>
</feature>
<evidence type="ECO:0000259" key="7">
    <source>
        <dbReference type="SMART" id="SM00849"/>
    </source>
</evidence>
<dbReference type="SMART" id="SM00849">
    <property type="entry name" value="Lactamase_B"/>
    <property type="match status" value="1"/>
</dbReference>
<evidence type="ECO:0000313" key="9">
    <source>
        <dbReference type="Proteomes" id="UP000028640"/>
    </source>
</evidence>
<dbReference type="eggNOG" id="COG2333">
    <property type="taxonomic scope" value="Bacteria"/>
</dbReference>
<protein>
    <submittedName>
        <fullName evidence="8">Metallo-beta-lactamase superfamily hydrolase</fullName>
        <ecNumber evidence="8">3.-.-.-</ecNumber>
    </submittedName>
</protein>
<accession>A0A085GJF7</accession>
<comment type="caution">
    <text evidence="8">The sequence shown here is derived from an EMBL/GenBank/DDBJ whole genome shotgun (WGS) entry which is preliminary data.</text>
</comment>
<feature type="transmembrane region" description="Helical" evidence="6">
    <location>
        <begin position="6"/>
        <end position="32"/>
    </location>
</feature>
<evidence type="ECO:0000256" key="5">
    <source>
        <dbReference type="ARBA" id="ARBA00023136"/>
    </source>
</evidence>
<feature type="transmembrane region" description="Helical" evidence="6">
    <location>
        <begin position="359"/>
        <end position="382"/>
    </location>
</feature>
<dbReference type="GeneID" id="78379377"/>
<feature type="transmembrane region" description="Helical" evidence="6">
    <location>
        <begin position="328"/>
        <end position="347"/>
    </location>
</feature>
<dbReference type="PANTHER" id="PTHR30619:SF1">
    <property type="entry name" value="RECOMBINATION PROTEIN 2"/>
    <property type="match status" value="1"/>
</dbReference>
<keyword evidence="3 6" id="KW-0812">Transmembrane</keyword>
<dbReference type="Proteomes" id="UP000028640">
    <property type="component" value="Unassembled WGS sequence"/>
</dbReference>
<keyword evidence="5 6" id="KW-0472">Membrane</keyword>
<dbReference type="Pfam" id="PF03772">
    <property type="entry name" value="Competence"/>
    <property type="match status" value="1"/>
</dbReference>
<dbReference type="EC" id="3.-.-.-" evidence="8"/>
<evidence type="ECO:0000256" key="6">
    <source>
        <dbReference type="SAM" id="Phobius"/>
    </source>
</evidence>
<evidence type="ECO:0000313" key="8">
    <source>
        <dbReference type="EMBL" id="KFC83852.1"/>
    </source>
</evidence>
<dbReference type="GO" id="GO:0030420">
    <property type="term" value="P:establishment of competence for transformation"/>
    <property type="evidence" value="ECO:0007669"/>
    <property type="project" value="InterPro"/>
</dbReference>
<proteinExistence type="predicted"/>
<evidence type="ECO:0000256" key="3">
    <source>
        <dbReference type="ARBA" id="ARBA00022692"/>
    </source>
</evidence>
<dbReference type="NCBIfam" id="NF008580">
    <property type="entry name" value="PRK11539.1"/>
    <property type="match status" value="1"/>
</dbReference>
<feature type="domain" description="Metallo-beta-lactamase" evidence="7">
    <location>
        <begin position="508"/>
        <end position="688"/>
    </location>
</feature>
<dbReference type="InterPro" id="IPR004797">
    <property type="entry name" value="Competence_ComEC/Rec2"/>
</dbReference>
<feature type="transmembrane region" description="Helical" evidence="6">
    <location>
        <begin position="281"/>
        <end position="298"/>
    </location>
</feature>
<evidence type="ECO:0000256" key="4">
    <source>
        <dbReference type="ARBA" id="ARBA00022989"/>
    </source>
</evidence>
<comment type="subcellular location">
    <subcellularLocation>
        <location evidence="1">Cell membrane</location>
        <topology evidence="1">Multi-pass membrane protein</topology>
    </subcellularLocation>
</comment>
<dbReference type="InterPro" id="IPR025405">
    <property type="entry name" value="DUF4131"/>
</dbReference>
<dbReference type="RefSeq" id="WP_072009866.1">
    <property type="nucleotide sequence ID" value="NZ_JMPJ01000033.1"/>
</dbReference>
<keyword evidence="9" id="KW-1185">Reference proteome</keyword>
<dbReference type="NCBIfam" id="TIGR00361">
    <property type="entry name" value="ComEC_Rec2"/>
    <property type="match status" value="1"/>
</dbReference>
<feature type="transmembrane region" description="Helical" evidence="6">
    <location>
        <begin position="447"/>
        <end position="465"/>
    </location>
</feature>
<keyword evidence="4 6" id="KW-1133">Transmembrane helix</keyword>
<dbReference type="Pfam" id="PF00753">
    <property type="entry name" value="Lactamase_B"/>
    <property type="match status" value="1"/>
</dbReference>
<gene>
    <name evidence="8" type="ORF">GEAM_1035</name>
</gene>
<feature type="transmembrane region" description="Helical" evidence="6">
    <location>
        <begin position="44"/>
        <end position="60"/>
    </location>
</feature>
<dbReference type="eggNOG" id="COG0658">
    <property type="taxonomic scope" value="Bacteria"/>
</dbReference>
<dbReference type="GO" id="GO:0016787">
    <property type="term" value="F:hydrolase activity"/>
    <property type="evidence" value="ECO:0007669"/>
    <property type="project" value="UniProtKB-KW"/>
</dbReference>
<dbReference type="STRING" id="910964.GEAM_1035"/>
<dbReference type="Pfam" id="PF13567">
    <property type="entry name" value="DUF4131"/>
    <property type="match status" value="1"/>
</dbReference>
<reference evidence="8 9" key="1">
    <citation type="submission" date="2014-05" db="EMBL/GenBank/DDBJ databases">
        <title>ATOL: Assembling a taxonomically balanced genome-scale reconstruction of the evolutionary history of the Enterobacteriaceae.</title>
        <authorList>
            <person name="Plunkett G.III."/>
            <person name="Neeno-Eckwall E.C."/>
            <person name="Glasner J.D."/>
            <person name="Perna N.T."/>
        </authorList>
    </citation>
    <scope>NUCLEOTIDE SEQUENCE [LARGE SCALE GENOMIC DNA]</scope>
    <source>
        <strain evidence="8 9">ATCC 33852</strain>
    </source>
</reference>
<dbReference type="InterPro" id="IPR036866">
    <property type="entry name" value="RibonucZ/Hydroxyglut_hydro"/>
</dbReference>
<evidence type="ECO:0000256" key="1">
    <source>
        <dbReference type="ARBA" id="ARBA00004651"/>
    </source>
</evidence>
<sequence length="753" mass="84377">MDEIALAAIAGMLPLILLPQLPGFYICLLMAIGTIAGCWLNHKLSLLAAILLLSMLWGTHNGHSLLKQTESLSLGKKELIAEIKTINLHQSDSQLVTSKIEHVDGELLFPPVYFRSRWEGQESYCAGQKWQLNANLRPVHALLNEGGFDSQRWALANRWPLTGRISSKTVINAECSLRQRLITHVQQAIAPLDNGAVLMALAFGEKGLIKPEDKLLMQRTGIAHLIAISGLHIGIAAWFGYLLARGLQYCLPLKYMDYRFPLIISELTLLTYTWLAGGNAPAVRAAVALSLWLLLRFMRVKCHPWQIWLWCVALLLMSDPMSILSDSFWLSCFAVAALIFWFQWAPLPKRVGHSWRWAVLRWAHLQLGMTILLLPIQVGLFHGVNLASFAANMWAVPIVSLSTVPLVLLGVMGTGILPALITEKTWFIADQSLSLAFWGVKRFAGEWFYLSEATVALSLVGWGSVMAWRLGWLSMFPATVIGVFSVLIVWFNRAEGEKWRVDMVDVGHGLAVLISKNGKGVLYDTGNRWERGSAAEMNILPLMRWRNIQLEQIIISHAHADHRGGLDAMRKAFPLATLRESTVDSPLPCHAGVSWQWQGLSFTALWPEKAGVISENDDSCVVRVSDGNFSVLLTGDIETAAERKIVSIYRGALQSTILQVPHHGSNTSSTPPFLRAVAPELAISSSSRFNKWHLPAQKVMARYRNAKVAWRDTSRSGQLSVHFYDKYWRINGFREQIFPRWYHRRFGVSGDNE</sequence>
<dbReference type="InterPro" id="IPR004477">
    <property type="entry name" value="ComEC_N"/>
</dbReference>
<dbReference type="InterPro" id="IPR035681">
    <property type="entry name" value="ComA-like_MBL"/>
</dbReference>
<dbReference type="AlphaFoldDB" id="A0A085GJF7"/>
<dbReference type="InterPro" id="IPR001279">
    <property type="entry name" value="Metallo-B-lactamas"/>
</dbReference>
<dbReference type="GO" id="GO:0005886">
    <property type="term" value="C:plasma membrane"/>
    <property type="evidence" value="ECO:0007669"/>
    <property type="project" value="UniProtKB-SubCell"/>
</dbReference>
<feature type="transmembrane region" description="Helical" evidence="6">
    <location>
        <begin position="394"/>
        <end position="421"/>
    </location>
</feature>
<dbReference type="SUPFAM" id="SSF56281">
    <property type="entry name" value="Metallo-hydrolase/oxidoreductase"/>
    <property type="match status" value="1"/>
</dbReference>
<organism evidence="8 9">
    <name type="scientific">Ewingella americana (strain ATCC 33852 / DSM 4580 / CCUG 14506 / JCM 5911 / LMG 7869 / NCTC 12157 / CDC 1468-78)</name>
    <dbReference type="NCBI Taxonomy" id="910964"/>
    <lineage>
        <taxon>Bacteria</taxon>
        <taxon>Pseudomonadati</taxon>
        <taxon>Pseudomonadota</taxon>
        <taxon>Gammaproteobacteria</taxon>
        <taxon>Enterobacterales</taxon>
        <taxon>Yersiniaceae</taxon>
        <taxon>Ewingella</taxon>
    </lineage>
</organism>
<evidence type="ECO:0000256" key="2">
    <source>
        <dbReference type="ARBA" id="ARBA00022475"/>
    </source>
</evidence>
<name>A0A085GJF7_EWIA3</name>